<keyword evidence="2 6" id="KW-0238">DNA-binding</keyword>
<dbReference type="GO" id="GO:0000976">
    <property type="term" value="F:transcription cis-regulatory region binding"/>
    <property type="evidence" value="ECO:0007669"/>
    <property type="project" value="TreeGrafter"/>
</dbReference>
<evidence type="ECO:0000256" key="3">
    <source>
        <dbReference type="ARBA" id="ARBA00023163"/>
    </source>
</evidence>
<feature type="region of interest" description="Disordered" evidence="4">
    <location>
        <begin position="356"/>
        <end position="385"/>
    </location>
</feature>
<dbReference type="EMBL" id="FNTV01000002">
    <property type="protein sequence ID" value="SEF12842.1"/>
    <property type="molecule type" value="Genomic_DNA"/>
</dbReference>
<evidence type="ECO:0000256" key="4">
    <source>
        <dbReference type="SAM" id="MobiDB-lite"/>
    </source>
</evidence>
<reference evidence="6 7" key="1">
    <citation type="submission" date="2016-10" db="EMBL/GenBank/DDBJ databases">
        <authorList>
            <person name="de Groot N.N."/>
        </authorList>
    </citation>
    <scope>NUCLEOTIDE SEQUENCE [LARGE SCALE GENOMIC DNA]</scope>
    <source>
        <strain evidence="6 7">DSM 22274</strain>
    </source>
</reference>
<dbReference type="Gene3D" id="1.10.10.10">
    <property type="entry name" value="Winged helix-like DNA-binding domain superfamily/Winged helix DNA-binding domain"/>
    <property type="match status" value="1"/>
</dbReference>
<keyword evidence="1" id="KW-0805">Transcription regulation</keyword>
<dbReference type="InterPro" id="IPR036390">
    <property type="entry name" value="WH_DNA-bd_sf"/>
</dbReference>
<dbReference type="InterPro" id="IPR036388">
    <property type="entry name" value="WH-like_DNA-bd_sf"/>
</dbReference>
<dbReference type="PROSITE" id="PS00894">
    <property type="entry name" value="HTH_DEOR_1"/>
    <property type="match status" value="1"/>
</dbReference>
<accession>A0A1H5PFZ6</accession>
<dbReference type="PRINTS" id="PR00037">
    <property type="entry name" value="HTHLACR"/>
</dbReference>
<sequence length="385" mass="40275">MAGSVEKRRAAILAIIERDGTQLVVDLAERFNVSAVTLRRDVEELSAQGMVHRTHGSVSLPKVPGSAAHDGPFTIGMVVPHSNYYFDGVIHGATTAAGAAGAQLVLGVSDYDNSTEIQQVARLTARGVDGLIIAPTPDFHTGELSIDQQKWLVSLPVPMVLVERPVASSGVATVLDSVSSSHAAGAALAVRHLAELGHEKIACVAIAGPNTPRILEGYLGAVESTGLTSMGIIGEGTPGSDDAAAELIRVVKEGVTAVFVHNDQLAVKCMMWLEDAGISIPGDVSLAGYDDVIAALAPVQITAVAPWKREVGHRAVQRLLSRLRWGSLGGSFARLATDTMATEHIDLIPRLRVRQSTATPRKAGPLVPRSLSPAATAEPAGTFSI</sequence>
<dbReference type="SUPFAM" id="SSF53822">
    <property type="entry name" value="Periplasmic binding protein-like I"/>
    <property type="match status" value="1"/>
</dbReference>
<keyword evidence="3" id="KW-0804">Transcription</keyword>
<dbReference type="Pfam" id="PF08220">
    <property type="entry name" value="HTH_DeoR"/>
    <property type="match status" value="1"/>
</dbReference>
<dbReference type="PROSITE" id="PS51000">
    <property type="entry name" value="HTH_DEOR_2"/>
    <property type="match status" value="1"/>
</dbReference>
<dbReference type="InterPro" id="IPR028082">
    <property type="entry name" value="Peripla_BP_I"/>
</dbReference>
<dbReference type="CDD" id="cd06267">
    <property type="entry name" value="PBP1_LacI_sugar_binding-like"/>
    <property type="match status" value="1"/>
</dbReference>
<dbReference type="PANTHER" id="PTHR30146">
    <property type="entry name" value="LACI-RELATED TRANSCRIPTIONAL REPRESSOR"/>
    <property type="match status" value="1"/>
</dbReference>
<dbReference type="InterPro" id="IPR018356">
    <property type="entry name" value="Tscrpt_reg_HTH_DeoR_CS"/>
</dbReference>
<dbReference type="SMART" id="SM00420">
    <property type="entry name" value="HTH_DEOR"/>
    <property type="match status" value="1"/>
</dbReference>
<name>A0A1H5PFZ6_9MICC</name>
<evidence type="ECO:0000256" key="1">
    <source>
        <dbReference type="ARBA" id="ARBA00023015"/>
    </source>
</evidence>
<dbReference type="Gene3D" id="3.40.50.2300">
    <property type="match status" value="2"/>
</dbReference>
<dbReference type="Proteomes" id="UP000182725">
    <property type="component" value="Unassembled WGS sequence"/>
</dbReference>
<dbReference type="InterPro" id="IPR046335">
    <property type="entry name" value="LacI/GalR-like_sensor"/>
</dbReference>
<dbReference type="Pfam" id="PF13377">
    <property type="entry name" value="Peripla_BP_3"/>
    <property type="match status" value="1"/>
</dbReference>
<protein>
    <submittedName>
        <fullName evidence="6">DNA-binding transcriptional regulator, LacI/PurR family</fullName>
    </submittedName>
</protein>
<organism evidence="6 7">
    <name type="scientific">Arthrobacter alpinus</name>
    <dbReference type="NCBI Taxonomy" id="656366"/>
    <lineage>
        <taxon>Bacteria</taxon>
        <taxon>Bacillati</taxon>
        <taxon>Actinomycetota</taxon>
        <taxon>Actinomycetes</taxon>
        <taxon>Micrococcales</taxon>
        <taxon>Micrococcaceae</taxon>
        <taxon>Arthrobacter</taxon>
    </lineage>
</organism>
<evidence type="ECO:0000313" key="7">
    <source>
        <dbReference type="Proteomes" id="UP000182725"/>
    </source>
</evidence>
<evidence type="ECO:0000256" key="2">
    <source>
        <dbReference type="ARBA" id="ARBA00023125"/>
    </source>
</evidence>
<dbReference type="RefSeq" id="WP_074713775.1">
    <property type="nucleotide sequence ID" value="NZ_FNTV01000002.1"/>
</dbReference>
<dbReference type="GO" id="GO:0003700">
    <property type="term" value="F:DNA-binding transcription factor activity"/>
    <property type="evidence" value="ECO:0007669"/>
    <property type="project" value="InterPro"/>
</dbReference>
<evidence type="ECO:0000259" key="5">
    <source>
        <dbReference type="PROSITE" id="PS51000"/>
    </source>
</evidence>
<evidence type="ECO:0000313" key="6">
    <source>
        <dbReference type="EMBL" id="SEF12842.1"/>
    </source>
</evidence>
<dbReference type="SUPFAM" id="SSF46785">
    <property type="entry name" value="Winged helix' DNA-binding domain"/>
    <property type="match status" value="1"/>
</dbReference>
<dbReference type="PANTHER" id="PTHR30146:SF155">
    <property type="entry name" value="ALANINE RACEMASE"/>
    <property type="match status" value="1"/>
</dbReference>
<gene>
    <name evidence="6" type="ORF">SAMN04489740_4298</name>
</gene>
<dbReference type="AlphaFoldDB" id="A0A1H5PFZ6"/>
<dbReference type="InterPro" id="IPR001034">
    <property type="entry name" value="DeoR_HTH"/>
</dbReference>
<proteinExistence type="predicted"/>
<feature type="domain" description="HTH deoR-type" evidence="5">
    <location>
        <begin position="5"/>
        <end position="60"/>
    </location>
</feature>